<dbReference type="GO" id="GO:0009001">
    <property type="term" value="F:serine O-acetyltransferase activity"/>
    <property type="evidence" value="ECO:0007669"/>
    <property type="project" value="UniProtKB-EC"/>
</dbReference>
<reference evidence="3 6" key="1">
    <citation type="submission" date="2020-08" db="EMBL/GenBank/DDBJ databases">
        <title>Genomic Encyclopedia of Type Strains, Phase IV (KMG-IV): sequencing the most valuable type-strain genomes for metagenomic binning, comparative biology and taxonomic classification.</title>
        <authorList>
            <person name="Goeker M."/>
        </authorList>
    </citation>
    <scope>NUCLEOTIDE SEQUENCE [LARGE SCALE GENOMIC DNA]</scope>
    <source>
        <strain evidence="3 6">DSM 101535</strain>
    </source>
</reference>
<evidence type="ECO:0000313" key="5">
    <source>
        <dbReference type="Proteomes" id="UP000522313"/>
    </source>
</evidence>
<dbReference type="PIRSF" id="PIRSF000441">
    <property type="entry name" value="CysE"/>
    <property type="match status" value="1"/>
</dbReference>
<dbReference type="InterPro" id="IPR005881">
    <property type="entry name" value="Ser_O-AcTrfase"/>
</dbReference>
<organism evidence="4 5">
    <name type="scientific">Sphingomonas endophytica</name>
    <dbReference type="NCBI Taxonomy" id="869719"/>
    <lineage>
        <taxon>Bacteria</taxon>
        <taxon>Pseudomonadati</taxon>
        <taxon>Pseudomonadota</taxon>
        <taxon>Alphaproteobacteria</taxon>
        <taxon>Sphingomonadales</taxon>
        <taxon>Sphingomonadaceae</taxon>
        <taxon>Sphingomonas</taxon>
    </lineage>
</organism>
<dbReference type="EMBL" id="JACHBT010000022">
    <property type="protein sequence ID" value="MBB6506418.1"/>
    <property type="molecule type" value="Genomic_DNA"/>
</dbReference>
<keyword evidence="2" id="KW-1133">Transmembrane helix</keyword>
<dbReference type="PANTHER" id="PTHR42811">
    <property type="entry name" value="SERINE ACETYLTRANSFERASE"/>
    <property type="match status" value="1"/>
</dbReference>
<name>A0A7X0MRF2_9SPHN</name>
<reference evidence="4 5" key="2">
    <citation type="submission" date="2020-08" db="EMBL/GenBank/DDBJ databases">
        <title>The Agave Microbiome: Exploring the role of microbial communities in plant adaptations to desert environments.</title>
        <authorList>
            <person name="Partida-Martinez L.P."/>
        </authorList>
    </citation>
    <scope>NUCLEOTIDE SEQUENCE [LARGE SCALE GENOMIC DNA]</scope>
    <source>
        <strain evidence="4 5">AS3.13</strain>
    </source>
</reference>
<dbReference type="EC" id="2.3.1.30" evidence="1"/>
<dbReference type="AlphaFoldDB" id="A0A7X0MRF2"/>
<keyword evidence="1 4" id="KW-0012">Acyltransferase</keyword>
<sequence length="171" mass="17805">MTNWRADLFANCNRVGIKGAIIGWFTCPGFAVAVLYRVMRWGRVRGGAIGALVAVLADRRAVKRYACHLSGRAIIGPGLRLPHPVGIVIGAGTVLGRDVTVYQHVTLGRRTAEAPANPRVGDRAVLYAGAVVVGEADIGDDAIVGANAVVRHIVPAGGMATLGPVRISPAP</sequence>
<dbReference type="RefSeq" id="WP_184035899.1">
    <property type="nucleotide sequence ID" value="NZ_BAABAR010000003.1"/>
</dbReference>
<keyword evidence="2" id="KW-0812">Transmembrane</keyword>
<accession>A0A7X0MRF2</accession>
<comment type="similarity">
    <text evidence="1">Belongs to the transferase hexapeptide repeat family.</text>
</comment>
<dbReference type="InterPro" id="IPR001451">
    <property type="entry name" value="Hexapep"/>
</dbReference>
<keyword evidence="2" id="KW-0472">Membrane</keyword>
<gene>
    <name evidence="4" type="ORF">F4693_003420</name>
    <name evidence="3" type="ORF">FHS97_001759</name>
</gene>
<dbReference type="GO" id="GO:0006535">
    <property type="term" value="P:cysteine biosynthetic process from serine"/>
    <property type="evidence" value="ECO:0007669"/>
    <property type="project" value="InterPro"/>
</dbReference>
<evidence type="ECO:0000313" key="3">
    <source>
        <dbReference type="EMBL" id="MBB5725827.1"/>
    </source>
</evidence>
<dbReference type="SUPFAM" id="SSF51161">
    <property type="entry name" value="Trimeric LpxA-like enzymes"/>
    <property type="match status" value="1"/>
</dbReference>
<proteinExistence type="inferred from homology"/>
<keyword evidence="6" id="KW-1185">Reference proteome</keyword>
<dbReference type="Pfam" id="PF00132">
    <property type="entry name" value="Hexapep"/>
    <property type="match status" value="1"/>
</dbReference>
<evidence type="ECO:0000256" key="2">
    <source>
        <dbReference type="SAM" id="Phobius"/>
    </source>
</evidence>
<dbReference type="Proteomes" id="UP000560131">
    <property type="component" value="Unassembled WGS sequence"/>
</dbReference>
<reference evidence="4 5" key="3">
    <citation type="submission" date="2020-08" db="EMBL/GenBank/DDBJ databases">
        <authorList>
            <person name="Partida-Martinez L."/>
            <person name="Huntemann M."/>
            <person name="Clum A."/>
            <person name="Wang J."/>
            <person name="Palaniappan K."/>
            <person name="Ritter S."/>
            <person name="Chen I.-M."/>
            <person name="Stamatis D."/>
            <person name="Reddy T."/>
            <person name="O'Malley R."/>
            <person name="Daum C."/>
            <person name="Shapiro N."/>
            <person name="Ivanova N."/>
            <person name="Kyrpides N."/>
            <person name="Woyke T."/>
        </authorList>
    </citation>
    <scope>NUCLEOTIDE SEQUENCE [LARGE SCALE GENOMIC DNA]</scope>
    <source>
        <strain evidence="4 5">AS3.13</strain>
    </source>
</reference>
<protein>
    <recommendedName>
        <fullName evidence="1">Serine acetyltransferase</fullName>
        <ecNumber evidence="1">2.3.1.30</ecNumber>
    </recommendedName>
</protein>
<evidence type="ECO:0000313" key="6">
    <source>
        <dbReference type="Proteomes" id="UP000560131"/>
    </source>
</evidence>
<keyword evidence="1 4" id="KW-0808">Transferase</keyword>
<dbReference type="GO" id="GO:0005737">
    <property type="term" value="C:cytoplasm"/>
    <property type="evidence" value="ECO:0007669"/>
    <property type="project" value="InterPro"/>
</dbReference>
<evidence type="ECO:0000256" key="1">
    <source>
        <dbReference type="PIRNR" id="PIRNR000441"/>
    </source>
</evidence>
<comment type="catalytic activity">
    <reaction evidence="1">
        <text>L-serine + acetyl-CoA = O-acetyl-L-serine + CoA</text>
        <dbReference type="Rhea" id="RHEA:24560"/>
        <dbReference type="ChEBI" id="CHEBI:33384"/>
        <dbReference type="ChEBI" id="CHEBI:57287"/>
        <dbReference type="ChEBI" id="CHEBI:57288"/>
        <dbReference type="ChEBI" id="CHEBI:58340"/>
        <dbReference type="EC" id="2.3.1.30"/>
    </reaction>
</comment>
<feature type="transmembrane region" description="Helical" evidence="2">
    <location>
        <begin position="15"/>
        <end position="36"/>
    </location>
</feature>
<evidence type="ECO:0000313" key="4">
    <source>
        <dbReference type="EMBL" id="MBB6506418.1"/>
    </source>
</evidence>
<dbReference type="Gene3D" id="2.160.10.10">
    <property type="entry name" value="Hexapeptide repeat proteins"/>
    <property type="match status" value="1"/>
</dbReference>
<dbReference type="EMBL" id="JACIJN010000005">
    <property type="protein sequence ID" value="MBB5725827.1"/>
    <property type="molecule type" value="Genomic_DNA"/>
</dbReference>
<comment type="caution">
    <text evidence="4">The sequence shown here is derived from an EMBL/GenBank/DDBJ whole genome shotgun (WGS) entry which is preliminary data.</text>
</comment>
<dbReference type="Proteomes" id="UP000522313">
    <property type="component" value="Unassembled WGS sequence"/>
</dbReference>
<dbReference type="InterPro" id="IPR011004">
    <property type="entry name" value="Trimer_LpxA-like_sf"/>
</dbReference>